<keyword evidence="2" id="KW-1185">Reference proteome</keyword>
<organism evidence="1 2">
    <name type="scientific">Hibiscus sabdariffa</name>
    <name type="common">roselle</name>
    <dbReference type="NCBI Taxonomy" id="183260"/>
    <lineage>
        <taxon>Eukaryota</taxon>
        <taxon>Viridiplantae</taxon>
        <taxon>Streptophyta</taxon>
        <taxon>Embryophyta</taxon>
        <taxon>Tracheophyta</taxon>
        <taxon>Spermatophyta</taxon>
        <taxon>Magnoliopsida</taxon>
        <taxon>eudicotyledons</taxon>
        <taxon>Gunneridae</taxon>
        <taxon>Pentapetalae</taxon>
        <taxon>rosids</taxon>
        <taxon>malvids</taxon>
        <taxon>Malvales</taxon>
        <taxon>Malvaceae</taxon>
        <taxon>Malvoideae</taxon>
        <taxon>Hibiscus</taxon>
    </lineage>
</organism>
<sequence>MMMEYGVVESWSKVLILNMKDHYGQILKVLGFRMNGEVMLQVDGEMASLNLNTQQMKFHGVYVGVRSIYSGSYVESLVLLDKTIGVHIMNLENFADSSDSDEPSGGGVIWHRIGNCIRFLLHYLFNFIVFLGQ</sequence>
<reference evidence="1 2" key="1">
    <citation type="journal article" date="2024" name="G3 (Bethesda)">
        <title>Genome assembly of Hibiscus sabdariffa L. provides insights into metabolisms of medicinal natural products.</title>
        <authorList>
            <person name="Kim T."/>
        </authorList>
    </citation>
    <scope>NUCLEOTIDE SEQUENCE [LARGE SCALE GENOMIC DNA]</scope>
    <source>
        <strain evidence="1">TK-2024</strain>
        <tissue evidence="1">Old leaves</tissue>
    </source>
</reference>
<evidence type="ECO:0000313" key="2">
    <source>
        <dbReference type="Proteomes" id="UP001396334"/>
    </source>
</evidence>
<evidence type="ECO:0008006" key="3">
    <source>
        <dbReference type="Google" id="ProtNLM"/>
    </source>
</evidence>
<accession>A0ABR2TYC0</accession>
<evidence type="ECO:0000313" key="1">
    <source>
        <dbReference type="EMBL" id="KAK9042203.1"/>
    </source>
</evidence>
<dbReference type="EMBL" id="JBBPBN010000004">
    <property type="protein sequence ID" value="KAK9042203.1"/>
    <property type="molecule type" value="Genomic_DNA"/>
</dbReference>
<dbReference type="Proteomes" id="UP001396334">
    <property type="component" value="Unassembled WGS sequence"/>
</dbReference>
<protein>
    <recommendedName>
        <fullName evidence="3">F-box associated domain-containing protein</fullName>
    </recommendedName>
</protein>
<name>A0ABR2TYC0_9ROSI</name>
<gene>
    <name evidence="1" type="ORF">V6N11_017282</name>
</gene>
<comment type="caution">
    <text evidence="1">The sequence shown here is derived from an EMBL/GenBank/DDBJ whole genome shotgun (WGS) entry which is preliminary data.</text>
</comment>
<proteinExistence type="predicted"/>